<dbReference type="GO" id="GO:0003676">
    <property type="term" value="F:nucleic acid binding"/>
    <property type="evidence" value="ECO:0007669"/>
    <property type="project" value="InterPro"/>
</dbReference>
<dbReference type="Pfam" id="PF00665">
    <property type="entry name" value="rve"/>
    <property type="match status" value="1"/>
</dbReference>
<dbReference type="AlphaFoldDB" id="A0A803NZ12"/>
<feature type="compositionally biased region" description="Polar residues" evidence="1">
    <location>
        <begin position="370"/>
        <end position="385"/>
    </location>
</feature>
<feature type="region of interest" description="Disordered" evidence="1">
    <location>
        <begin position="1"/>
        <end position="33"/>
    </location>
</feature>
<dbReference type="InterPro" id="IPR001584">
    <property type="entry name" value="Integrase_cat-core"/>
</dbReference>
<sequence>METPEKGESPVAPTMSSAGNNPMVTGNTSSSSTQLPNTYLQHFSTLNQPFSLKLDKNNFTLWKTMVSTIVRGHRLDGFLNGTKPCPLEFFPTGKNEEGVEMIAVNPEFEHWIINDQLLMGWLYNSMTETIATEVMGSTTAAELWRALENLYGAYFKAKMDDTRTLIQTHRKGSSTMGDYLRQKKCWADSLALAGDPYPESHLISNVLSSLGAEYLTIIVQIEARSKTTWQELQDLLLSFDSKIERMQSLEGPKTMSPPVAHQANMATKPNTQGRGRAFYSQNQNSSNNGGRGAGSRGRSRGRGRFNNNSRPTCQVCGKFGHSAAVCYNRYDENFMGSDPHTQNQQKQGHNAFIATPEMLDSDAWFADSGTSNHVTSETSSMSQKSEYGGKETLTVGDGTVLDLVHTELWGPTPIASNINHHYYIHFVDDFSRYTWLYPLKHKSEALLAVQQFKTLVENKFEKKIKALRTDGGGEYQAFSNLVQEHGIEFHHSCPHTSAQNGRAKRKHRHIVKMEPTLLAQAAMPLKYWCDAFHTPVYLINRLPTPILSHKSPHEVLHN</sequence>
<dbReference type="GO" id="GO:0015074">
    <property type="term" value="P:DNA integration"/>
    <property type="evidence" value="ECO:0007669"/>
    <property type="project" value="InterPro"/>
</dbReference>
<accession>A0A803NZ12</accession>
<feature type="region of interest" description="Disordered" evidence="1">
    <location>
        <begin position="370"/>
        <end position="389"/>
    </location>
</feature>
<keyword evidence="4" id="KW-1185">Reference proteome</keyword>
<organism evidence="3 4">
    <name type="scientific">Cannabis sativa</name>
    <name type="common">Hemp</name>
    <name type="synonym">Marijuana</name>
    <dbReference type="NCBI Taxonomy" id="3483"/>
    <lineage>
        <taxon>Eukaryota</taxon>
        <taxon>Viridiplantae</taxon>
        <taxon>Streptophyta</taxon>
        <taxon>Embryophyta</taxon>
        <taxon>Tracheophyta</taxon>
        <taxon>Spermatophyta</taxon>
        <taxon>Magnoliopsida</taxon>
        <taxon>eudicotyledons</taxon>
        <taxon>Gunneridae</taxon>
        <taxon>Pentapetalae</taxon>
        <taxon>rosids</taxon>
        <taxon>fabids</taxon>
        <taxon>Rosales</taxon>
        <taxon>Cannabaceae</taxon>
        <taxon>Cannabis</taxon>
    </lineage>
</organism>
<dbReference type="Gramene" id="evm.model.02.2858">
    <property type="protein sequence ID" value="cds.evm.model.02.2858"/>
    <property type="gene ID" value="evm.TU.02.2858"/>
</dbReference>
<dbReference type="Gene3D" id="3.30.420.10">
    <property type="entry name" value="Ribonuclease H-like superfamily/Ribonuclease H"/>
    <property type="match status" value="1"/>
</dbReference>
<name>A0A803NZ12_CANSA</name>
<feature type="domain" description="Integrase catalytic" evidence="2">
    <location>
        <begin position="390"/>
        <end position="558"/>
    </location>
</feature>
<dbReference type="Pfam" id="PF14223">
    <property type="entry name" value="Retrotran_gag_2"/>
    <property type="match status" value="1"/>
</dbReference>
<dbReference type="EMBL" id="UZAU01000238">
    <property type="status" value="NOT_ANNOTATED_CDS"/>
    <property type="molecule type" value="Genomic_DNA"/>
</dbReference>
<dbReference type="SUPFAM" id="SSF53098">
    <property type="entry name" value="Ribonuclease H-like"/>
    <property type="match status" value="1"/>
</dbReference>
<dbReference type="Proteomes" id="UP000596661">
    <property type="component" value="Chromosome 2"/>
</dbReference>
<dbReference type="EnsemblPlants" id="evm.model.02.2858">
    <property type="protein sequence ID" value="cds.evm.model.02.2858"/>
    <property type="gene ID" value="evm.TU.02.2858"/>
</dbReference>
<dbReference type="PANTHER" id="PTHR47481:SF22">
    <property type="entry name" value="RETROTRANSPOSON GAG DOMAIN-CONTAINING PROTEIN"/>
    <property type="match status" value="1"/>
</dbReference>
<dbReference type="InterPro" id="IPR012337">
    <property type="entry name" value="RNaseH-like_sf"/>
</dbReference>
<feature type="region of interest" description="Disordered" evidence="1">
    <location>
        <begin position="250"/>
        <end position="311"/>
    </location>
</feature>
<dbReference type="PROSITE" id="PS50994">
    <property type="entry name" value="INTEGRASE"/>
    <property type="match status" value="1"/>
</dbReference>
<protein>
    <recommendedName>
        <fullName evidence="2">Integrase catalytic domain-containing protein</fullName>
    </recommendedName>
</protein>
<evidence type="ECO:0000313" key="3">
    <source>
        <dbReference type="EnsemblPlants" id="cds.evm.model.02.2858"/>
    </source>
</evidence>
<dbReference type="PANTHER" id="PTHR47481">
    <property type="match status" value="1"/>
</dbReference>
<proteinExistence type="predicted"/>
<evidence type="ECO:0000259" key="2">
    <source>
        <dbReference type="PROSITE" id="PS50994"/>
    </source>
</evidence>
<reference evidence="3" key="1">
    <citation type="submission" date="2018-11" db="EMBL/GenBank/DDBJ databases">
        <authorList>
            <person name="Grassa J C."/>
        </authorList>
    </citation>
    <scope>NUCLEOTIDE SEQUENCE [LARGE SCALE GENOMIC DNA]</scope>
</reference>
<evidence type="ECO:0000256" key="1">
    <source>
        <dbReference type="SAM" id="MobiDB-lite"/>
    </source>
</evidence>
<reference evidence="3" key="2">
    <citation type="submission" date="2021-03" db="UniProtKB">
        <authorList>
            <consortium name="EnsemblPlants"/>
        </authorList>
    </citation>
    <scope>IDENTIFICATION</scope>
</reference>
<evidence type="ECO:0000313" key="4">
    <source>
        <dbReference type="Proteomes" id="UP000596661"/>
    </source>
</evidence>
<feature type="compositionally biased region" description="Polar residues" evidence="1">
    <location>
        <begin position="264"/>
        <end position="273"/>
    </location>
</feature>
<feature type="compositionally biased region" description="Polar residues" evidence="1">
    <location>
        <begin position="14"/>
        <end position="33"/>
    </location>
</feature>
<dbReference type="InterPro" id="IPR036397">
    <property type="entry name" value="RNaseH_sf"/>
</dbReference>